<dbReference type="GO" id="GO:0062101">
    <property type="term" value="F:peptidyl-aspartic acid 3-dioxygenase activity"/>
    <property type="evidence" value="ECO:0007669"/>
    <property type="project" value="InterPro"/>
</dbReference>
<gene>
    <name evidence="3" type="ORF">TGEB3V08_LOCUS857</name>
</gene>
<dbReference type="SUPFAM" id="SSF51197">
    <property type="entry name" value="Clavaminate synthase-like"/>
    <property type="match status" value="1"/>
</dbReference>
<dbReference type="GO" id="GO:0005783">
    <property type="term" value="C:endoplasmic reticulum"/>
    <property type="evidence" value="ECO:0007669"/>
    <property type="project" value="TreeGrafter"/>
</dbReference>
<dbReference type="Pfam" id="PF05118">
    <property type="entry name" value="Asp_Arg_Hydrox"/>
    <property type="match status" value="1"/>
</dbReference>
<dbReference type="Gene3D" id="2.60.120.330">
    <property type="entry name" value="B-lactam Antibiotic, Isopenicillin N Synthase, Chain"/>
    <property type="match status" value="1"/>
</dbReference>
<evidence type="ECO:0000313" key="3">
    <source>
        <dbReference type="EMBL" id="CAD7586508.1"/>
    </source>
</evidence>
<dbReference type="InterPro" id="IPR027443">
    <property type="entry name" value="IPNS-like_sf"/>
</dbReference>
<sequence>MFNQILLMVPGSLRALLGRTRSLDKLGDIHHSNALLDQTIQAYLNVLQMKDLLSDTLFKEIAYRCINRIIFRGHHIKAVPIHRSLIKLFPEDPHHSNQLAVTYLNINKMVEAKRVLTNILRIWPQNGFAMAHYGFVLKVGDNNIEKSVGFLRHGIASREPGTLDGRFFFQLGDALMRLGRGNEALEVYEQGVKEELFLSKYQRSLYNVKRLTAQPWWEPEQTNYSEYFKVIQDNWQVIRAEGMAALEEKHILFQDEAENLKEIGNWKQLELYVRGRRMDSSCAKVPQTCKLVANFPAARDCRRGQVKFSVMEPGTHIWPHCGPTNCRLRAHLGLVVPSNTYIRVAEETRTWEEGKILIFDDSFEHEVWHNGSTMRLVLIIDVWHPELTDQEKKSLPDI</sequence>
<proteinExistence type="inferred from homology"/>
<protein>
    <recommendedName>
        <fullName evidence="2">Aspartyl/asparaginy/proline hydroxylase domain-containing protein</fullName>
    </recommendedName>
</protein>
<dbReference type="SUPFAM" id="SSF48452">
    <property type="entry name" value="TPR-like"/>
    <property type="match status" value="1"/>
</dbReference>
<comment type="similarity">
    <text evidence="1">Belongs to the aspartyl/asparaginyl beta-hydroxylase family.</text>
</comment>
<dbReference type="InterPro" id="IPR039038">
    <property type="entry name" value="ASPH"/>
</dbReference>
<evidence type="ECO:0000256" key="1">
    <source>
        <dbReference type="ARBA" id="ARBA00007730"/>
    </source>
</evidence>
<dbReference type="InterPro" id="IPR007803">
    <property type="entry name" value="Asp/Arg/Pro-Hydrxlase"/>
</dbReference>
<dbReference type="Gene3D" id="1.25.40.10">
    <property type="entry name" value="Tetratricopeptide repeat domain"/>
    <property type="match status" value="1"/>
</dbReference>
<evidence type="ECO:0000259" key="2">
    <source>
        <dbReference type="Pfam" id="PF05118"/>
    </source>
</evidence>
<dbReference type="InterPro" id="IPR011990">
    <property type="entry name" value="TPR-like_helical_dom_sf"/>
</dbReference>
<dbReference type="EMBL" id="OE839275">
    <property type="protein sequence ID" value="CAD7586508.1"/>
    <property type="molecule type" value="Genomic_DNA"/>
</dbReference>
<dbReference type="PANTHER" id="PTHR12366:SF29">
    <property type="entry name" value="ASPARTYL BETA-HYDROXYLASE, ISOFORM L"/>
    <property type="match status" value="1"/>
</dbReference>
<name>A0A7R9JNZ4_TIMGE</name>
<dbReference type="AlphaFoldDB" id="A0A7R9JNZ4"/>
<dbReference type="PANTHER" id="PTHR12366">
    <property type="entry name" value="ASPARTYL/ASPARAGINYL BETA-HYDROXYLASE"/>
    <property type="match status" value="1"/>
</dbReference>
<organism evidence="3">
    <name type="scientific">Timema genevievae</name>
    <name type="common">Walking stick</name>
    <dbReference type="NCBI Taxonomy" id="629358"/>
    <lineage>
        <taxon>Eukaryota</taxon>
        <taxon>Metazoa</taxon>
        <taxon>Ecdysozoa</taxon>
        <taxon>Arthropoda</taxon>
        <taxon>Hexapoda</taxon>
        <taxon>Insecta</taxon>
        <taxon>Pterygota</taxon>
        <taxon>Neoptera</taxon>
        <taxon>Polyneoptera</taxon>
        <taxon>Phasmatodea</taxon>
        <taxon>Timematodea</taxon>
        <taxon>Timematoidea</taxon>
        <taxon>Timematidae</taxon>
        <taxon>Timema</taxon>
    </lineage>
</organism>
<feature type="domain" description="Aspartyl/asparaginy/proline hydroxylase" evidence="2">
    <location>
        <begin position="233"/>
        <end position="385"/>
    </location>
</feature>
<reference evidence="3" key="1">
    <citation type="submission" date="2020-11" db="EMBL/GenBank/DDBJ databases">
        <authorList>
            <person name="Tran Van P."/>
        </authorList>
    </citation>
    <scope>NUCLEOTIDE SEQUENCE</scope>
</reference>
<accession>A0A7R9JNZ4</accession>